<dbReference type="Ensembl" id="ENSORLT00015014310.1">
    <property type="protein sequence ID" value="ENSORLP00015000451.1"/>
    <property type="gene ID" value="ENSORLG00015001071.1"/>
</dbReference>
<feature type="region of interest" description="Disordered" evidence="1">
    <location>
        <begin position="1"/>
        <end position="383"/>
    </location>
</feature>
<dbReference type="PANTHER" id="PTHR18949">
    <property type="entry name" value="CALDESMON"/>
    <property type="match status" value="1"/>
</dbReference>
<feature type="compositionally biased region" description="Basic and acidic residues" evidence="1">
    <location>
        <begin position="189"/>
        <end position="210"/>
    </location>
</feature>
<evidence type="ECO:0000256" key="1">
    <source>
        <dbReference type="SAM" id="MobiDB-lite"/>
    </source>
</evidence>
<dbReference type="GO" id="GO:0017022">
    <property type="term" value="F:myosin binding"/>
    <property type="evidence" value="ECO:0007669"/>
    <property type="project" value="InterPro"/>
</dbReference>
<dbReference type="InterPro" id="IPR006018">
    <property type="entry name" value="Caldesmon_LSP"/>
</dbReference>
<feature type="compositionally biased region" description="Polar residues" evidence="1">
    <location>
        <begin position="58"/>
        <end position="76"/>
    </location>
</feature>
<feature type="region of interest" description="Disordered" evidence="1">
    <location>
        <begin position="422"/>
        <end position="443"/>
    </location>
</feature>
<accession>A0A3P9GY11</accession>
<feature type="compositionally biased region" description="Basic and acidic residues" evidence="1">
    <location>
        <begin position="269"/>
        <end position="375"/>
    </location>
</feature>
<name>A0A3P9GY11_ORYLA</name>
<reference evidence="2" key="3">
    <citation type="submission" date="2025-08" db="UniProtKB">
        <authorList>
            <consortium name="Ensembl"/>
        </authorList>
    </citation>
    <scope>IDENTIFICATION</scope>
    <source>
        <strain evidence="2">HSOK</strain>
    </source>
</reference>
<proteinExistence type="predicted"/>
<feature type="region of interest" description="Disordered" evidence="1">
    <location>
        <begin position="490"/>
        <end position="545"/>
    </location>
</feature>
<feature type="compositionally biased region" description="Basic and acidic residues" evidence="1">
    <location>
        <begin position="97"/>
        <end position="118"/>
    </location>
</feature>
<organism evidence="2 3">
    <name type="scientific">Oryzias latipes</name>
    <name type="common">Japanese rice fish</name>
    <name type="synonym">Japanese killifish</name>
    <dbReference type="NCBI Taxonomy" id="8090"/>
    <lineage>
        <taxon>Eukaryota</taxon>
        <taxon>Metazoa</taxon>
        <taxon>Chordata</taxon>
        <taxon>Craniata</taxon>
        <taxon>Vertebrata</taxon>
        <taxon>Euteleostomi</taxon>
        <taxon>Actinopterygii</taxon>
        <taxon>Neopterygii</taxon>
        <taxon>Teleostei</taxon>
        <taxon>Neoteleostei</taxon>
        <taxon>Acanthomorphata</taxon>
        <taxon>Ovalentaria</taxon>
        <taxon>Atherinomorphae</taxon>
        <taxon>Beloniformes</taxon>
        <taxon>Adrianichthyidae</taxon>
        <taxon>Oryziinae</taxon>
        <taxon>Oryzias</taxon>
    </lineage>
</organism>
<feature type="compositionally biased region" description="Basic and acidic residues" evidence="1">
    <location>
        <begin position="47"/>
        <end position="56"/>
    </location>
</feature>
<dbReference type="AlphaFoldDB" id="A0A3P9GY11"/>
<dbReference type="Proteomes" id="UP000265200">
    <property type="component" value="Chromosome 23"/>
</dbReference>
<reference key="1">
    <citation type="journal article" date="2007" name="Nature">
        <title>The medaka draft genome and insights into vertebrate genome evolution.</title>
        <authorList>
            <person name="Kasahara M."/>
            <person name="Naruse K."/>
            <person name="Sasaki S."/>
            <person name="Nakatani Y."/>
            <person name="Qu W."/>
            <person name="Ahsan B."/>
            <person name="Yamada T."/>
            <person name="Nagayasu Y."/>
            <person name="Doi K."/>
            <person name="Kasai Y."/>
            <person name="Jindo T."/>
            <person name="Kobayashi D."/>
            <person name="Shimada A."/>
            <person name="Toyoda A."/>
            <person name="Kuroki Y."/>
            <person name="Fujiyama A."/>
            <person name="Sasaki T."/>
            <person name="Shimizu A."/>
            <person name="Asakawa S."/>
            <person name="Shimizu N."/>
            <person name="Hashimoto S."/>
            <person name="Yang J."/>
            <person name="Lee Y."/>
            <person name="Matsushima K."/>
            <person name="Sugano S."/>
            <person name="Sakaizumi M."/>
            <person name="Narita T."/>
            <person name="Ohishi K."/>
            <person name="Haga S."/>
            <person name="Ohta F."/>
            <person name="Nomoto H."/>
            <person name="Nogata K."/>
            <person name="Morishita T."/>
            <person name="Endo T."/>
            <person name="Shin-I T."/>
            <person name="Takeda H."/>
            <person name="Morishita S."/>
            <person name="Kohara Y."/>
        </authorList>
    </citation>
    <scope>NUCLEOTIDE SEQUENCE [LARGE SCALE GENOMIC DNA]</scope>
    <source>
        <strain>Hd-rR</strain>
    </source>
</reference>
<dbReference type="GO" id="GO:0005516">
    <property type="term" value="F:calmodulin binding"/>
    <property type="evidence" value="ECO:0007669"/>
    <property type="project" value="InterPro"/>
</dbReference>
<reference evidence="2" key="4">
    <citation type="submission" date="2025-09" db="UniProtKB">
        <authorList>
            <consortium name="Ensembl"/>
        </authorList>
    </citation>
    <scope>IDENTIFICATION</scope>
    <source>
        <strain evidence="2">HSOK</strain>
    </source>
</reference>
<evidence type="ECO:0000313" key="3">
    <source>
        <dbReference type="Proteomes" id="UP000265200"/>
    </source>
</evidence>
<dbReference type="PRINTS" id="PR01076">
    <property type="entry name" value="CALDESMON"/>
</dbReference>
<dbReference type="Pfam" id="PF02029">
    <property type="entry name" value="Caldesmon"/>
    <property type="match status" value="1"/>
</dbReference>
<dbReference type="PANTHER" id="PTHR18949:SF0">
    <property type="entry name" value="CALDESMON"/>
    <property type="match status" value="1"/>
</dbReference>
<evidence type="ECO:0000313" key="2">
    <source>
        <dbReference type="Ensembl" id="ENSORLP00015000451.1"/>
    </source>
</evidence>
<dbReference type="GO" id="GO:0006936">
    <property type="term" value="P:muscle contraction"/>
    <property type="evidence" value="ECO:0007669"/>
    <property type="project" value="InterPro"/>
</dbReference>
<protein>
    <submittedName>
        <fullName evidence="2">Non-muscle caldesmon</fullName>
    </submittedName>
</protein>
<feature type="compositionally biased region" description="Basic and acidic residues" evidence="1">
    <location>
        <begin position="506"/>
        <end position="520"/>
    </location>
</feature>
<dbReference type="GO" id="GO:0003779">
    <property type="term" value="F:actin binding"/>
    <property type="evidence" value="ECO:0007669"/>
    <property type="project" value="InterPro"/>
</dbReference>
<dbReference type="InterPro" id="IPR006017">
    <property type="entry name" value="Caldesmon"/>
</dbReference>
<feature type="compositionally biased region" description="Basic and acidic residues" evidence="1">
    <location>
        <begin position="1"/>
        <end position="30"/>
    </location>
</feature>
<sequence length="545" mass="62660">MEEMDFERRRELRRQKREEMRLEAERMAKNDDDEEEAARERRRRARQERLRSRESEDPSSQSDSLVMTNSHSVTENVSVSGSYGDGGDDEEQALLDRMAKREERRQRRMKEALERQKQLEPAASEASEGVALEKNNVEEERPSSWRKGRYRDSMDEDEKTFSSSREKEQDWPTGDTKAATEEEEEEEEQKTTEVEVIPRRSIFREQKSAEEGETQSKVSEEDVAWEDPRKHNGGPCEEAALKQHRKPERTLSRGSVRSPEAVASDEQDENARLEAERKLEELKRRRDDAESEEFERMRQKQQEAEAELEELKRKREERRKILEEEEQQRKQEEEERKAREEEEKRKMKEEIERRRAEAAEKRQKVDDTMDGEGKPFKCVSPRGSSLKIGERAEFLNKSAQKSAVKAAHSPVVSKIDNRLEQYTSAAQRENKESRSPRSGAVDLPVVTDSIRNIKSMWEKGSVFNAPGNGGSAFKEAAVIKTGVAGRINDWLNKTPDGGRTPGGKPTDLKPVDVTNKRSLWENKGGASTKVAGRGETKSVANGMGH</sequence>
<reference evidence="2 3" key="2">
    <citation type="submission" date="2017-04" db="EMBL/GenBank/DDBJ databases">
        <title>CpG methylation of centromeres and impact of large insertions on vertebrate speciation.</title>
        <authorList>
            <person name="Ichikawa K."/>
            <person name="Yoshimura J."/>
            <person name="Morishita S."/>
        </authorList>
    </citation>
    <scope>NUCLEOTIDE SEQUENCE</scope>
    <source>
        <strain evidence="2 3">HSOK</strain>
    </source>
</reference>